<feature type="transmembrane region" description="Helical" evidence="6">
    <location>
        <begin position="20"/>
        <end position="43"/>
    </location>
</feature>
<evidence type="ECO:0000256" key="3">
    <source>
        <dbReference type="ARBA" id="ARBA00022989"/>
    </source>
</evidence>
<evidence type="ECO:0000256" key="5">
    <source>
        <dbReference type="SAM" id="MobiDB-lite"/>
    </source>
</evidence>
<feature type="compositionally biased region" description="Basic and acidic residues" evidence="5">
    <location>
        <begin position="495"/>
        <end position="511"/>
    </location>
</feature>
<reference evidence="7 8" key="1">
    <citation type="submission" date="2019-01" db="EMBL/GenBank/DDBJ databases">
        <title>Draft genome sequences of three monokaryotic isolates of the white-rot basidiomycete fungus Dichomitus squalens.</title>
        <authorList>
            <consortium name="DOE Joint Genome Institute"/>
            <person name="Lopez S.C."/>
            <person name="Andreopoulos B."/>
            <person name="Pangilinan J."/>
            <person name="Lipzen A."/>
            <person name="Riley R."/>
            <person name="Ahrendt S."/>
            <person name="Ng V."/>
            <person name="Barry K."/>
            <person name="Daum C."/>
            <person name="Grigoriev I.V."/>
            <person name="Hilden K.S."/>
            <person name="Makela M.R."/>
            <person name="de Vries R.P."/>
        </authorList>
    </citation>
    <scope>NUCLEOTIDE SEQUENCE [LARGE SCALE GENOMIC DNA]</scope>
    <source>
        <strain evidence="7 8">CBS 464.89</strain>
    </source>
</reference>
<dbReference type="GO" id="GO:0007189">
    <property type="term" value="P:adenylate cyclase-activating G protein-coupled receptor signaling pathway"/>
    <property type="evidence" value="ECO:0007669"/>
    <property type="project" value="TreeGrafter"/>
</dbReference>
<dbReference type="Proteomes" id="UP000292082">
    <property type="component" value="Unassembled WGS sequence"/>
</dbReference>
<keyword evidence="8" id="KW-1185">Reference proteome</keyword>
<feature type="compositionally biased region" description="Polar residues" evidence="5">
    <location>
        <begin position="650"/>
        <end position="670"/>
    </location>
</feature>
<keyword evidence="4 6" id="KW-0472">Membrane</keyword>
<dbReference type="GO" id="GO:0005886">
    <property type="term" value="C:plasma membrane"/>
    <property type="evidence" value="ECO:0007669"/>
    <property type="project" value="TreeGrafter"/>
</dbReference>
<organism evidence="7 8">
    <name type="scientific">Dichomitus squalens</name>
    <dbReference type="NCBI Taxonomy" id="114155"/>
    <lineage>
        <taxon>Eukaryota</taxon>
        <taxon>Fungi</taxon>
        <taxon>Dikarya</taxon>
        <taxon>Basidiomycota</taxon>
        <taxon>Agaricomycotina</taxon>
        <taxon>Agaricomycetes</taxon>
        <taxon>Polyporales</taxon>
        <taxon>Polyporaceae</taxon>
        <taxon>Dichomitus</taxon>
    </lineage>
</organism>
<gene>
    <name evidence="7" type="ORF">BD310DRAFT_856539</name>
</gene>
<name>A0A4V2K7C6_9APHY</name>
<dbReference type="Gene3D" id="1.20.1070.10">
    <property type="entry name" value="Rhodopsin 7-helix transmembrane proteins"/>
    <property type="match status" value="1"/>
</dbReference>
<keyword evidence="2 6" id="KW-0812">Transmembrane</keyword>
<evidence type="ECO:0000313" key="8">
    <source>
        <dbReference type="Proteomes" id="UP000292082"/>
    </source>
</evidence>
<feature type="region of interest" description="Disordered" evidence="5">
    <location>
        <begin position="442"/>
        <end position="621"/>
    </location>
</feature>
<dbReference type="PANTHER" id="PTHR23112">
    <property type="entry name" value="G PROTEIN-COUPLED RECEPTOR 157-RELATED"/>
    <property type="match status" value="1"/>
</dbReference>
<evidence type="ECO:0000256" key="4">
    <source>
        <dbReference type="ARBA" id="ARBA00023136"/>
    </source>
</evidence>
<evidence type="ECO:0000256" key="1">
    <source>
        <dbReference type="ARBA" id="ARBA00004141"/>
    </source>
</evidence>
<evidence type="ECO:0008006" key="9">
    <source>
        <dbReference type="Google" id="ProtNLM"/>
    </source>
</evidence>
<dbReference type="EMBL" id="ML145166">
    <property type="protein sequence ID" value="TBU55608.1"/>
    <property type="molecule type" value="Genomic_DNA"/>
</dbReference>
<sequence length="688" mass="74857">MSAVRIPTTLVYGNGQAETLIAIVLFAIISLLAIFAVVVRYSWEPLVNFVKRRQLENQHHSKAFFHTQLGAYIASLMLSNALGSVGMVINAEWASAKVVTEGTLCTAQGILSQIGDTGGAYFTGTIAIHTFNTLVLRNKVPVWMCLATTVFGWLVAVLLAATPSWIRPSRFGPVYGFNDLSCGLSIGHPSLAVVLHILPLLLGAIVSVVFYTLVFLILRGTLTIKNGIKLNLNRSHRWSTSSAATVEYQRFISAIARSMLWYPLAYNILLLPEIIVSLTRSSGITVPFPASVFAMTSAALLGTANALILVNTLRILRPFIQSNLPAGPVSTEKMRKDDDMESFFAGSKSPMAFTPSPKTPRNPEKAFLAERDNKREWTPPVRTISKPAAQIGASVARSLSRVRRSVSLKRKQAQINPMVEVAHPITPVAELNAMITVPPPAARKTALPASPRLPGASPSLPVPRRTTRSPLIRQPTFTEGSPEPPLTTITLKTPEPPKRSESTKSSPDKASRHTSANESLLSMYMSRTPEQPEMEKPAPPPKPMSAKPRPQPTPFSARPQATQTTFATSPLSTLRSARAPVNYGMTPRTREAFTSNEWPDRVRGDASLPTTATTKAERRRSRSLDLTIPAYSARTPVPGTTRTPMYGNTLDVQTPSQNRTGNTNARTPTSARRMGMAPMTPASRAGYL</sequence>
<comment type="subcellular location">
    <subcellularLocation>
        <location evidence="1">Membrane</location>
        <topology evidence="1">Multi-pass membrane protein</topology>
    </subcellularLocation>
</comment>
<feature type="transmembrane region" description="Helical" evidence="6">
    <location>
        <begin position="193"/>
        <end position="218"/>
    </location>
</feature>
<evidence type="ECO:0000256" key="6">
    <source>
        <dbReference type="SAM" id="Phobius"/>
    </source>
</evidence>
<keyword evidence="3 6" id="KW-1133">Transmembrane helix</keyword>
<feature type="transmembrane region" description="Helical" evidence="6">
    <location>
        <begin position="290"/>
        <end position="310"/>
    </location>
</feature>
<proteinExistence type="predicted"/>
<dbReference type="GO" id="GO:0004930">
    <property type="term" value="F:G protein-coupled receptor activity"/>
    <property type="evidence" value="ECO:0007669"/>
    <property type="project" value="TreeGrafter"/>
</dbReference>
<feature type="compositionally biased region" description="Polar residues" evidence="5">
    <location>
        <begin position="559"/>
        <end position="575"/>
    </location>
</feature>
<feature type="region of interest" description="Disordered" evidence="5">
    <location>
        <begin position="650"/>
        <end position="688"/>
    </location>
</feature>
<feature type="transmembrane region" description="Helical" evidence="6">
    <location>
        <begin position="142"/>
        <end position="166"/>
    </location>
</feature>
<evidence type="ECO:0000256" key="2">
    <source>
        <dbReference type="ARBA" id="ARBA00022692"/>
    </source>
</evidence>
<evidence type="ECO:0000313" key="7">
    <source>
        <dbReference type="EMBL" id="TBU55608.1"/>
    </source>
</evidence>
<protein>
    <recommendedName>
        <fullName evidence="9">G-protein coupled receptors family 1 profile domain-containing protein</fullName>
    </recommendedName>
</protein>
<accession>A0A4V2K7C6</accession>
<dbReference type="AlphaFoldDB" id="A0A4V2K7C6"/>
<feature type="compositionally biased region" description="Pro residues" evidence="5">
    <location>
        <begin position="537"/>
        <end position="553"/>
    </location>
</feature>
<dbReference type="PANTHER" id="PTHR23112:SF37">
    <property type="entry name" value="G PROTEIN-COUPLED RECEPTOR GPR1"/>
    <property type="match status" value="1"/>
</dbReference>
<dbReference type="STRING" id="114155.A0A4V2K7C6"/>